<organism evidence="9 10">
    <name type="scientific">Pantoea rodasii</name>
    <dbReference type="NCBI Taxonomy" id="1076549"/>
    <lineage>
        <taxon>Bacteria</taxon>
        <taxon>Pseudomonadati</taxon>
        <taxon>Pseudomonadota</taxon>
        <taxon>Gammaproteobacteria</taxon>
        <taxon>Enterobacterales</taxon>
        <taxon>Erwiniaceae</taxon>
        <taxon>Pantoea</taxon>
    </lineage>
</organism>
<dbReference type="AlphaFoldDB" id="A0A2M9WHZ0"/>
<gene>
    <name evidence="9" type="ORF">PRCB_02420</name>
</gene>
<evidence type="ECO:0000256" key="3">
    <source>
        <dbReference type="ARBA" id="ARBA00022692"/>
    </source>
</evidence>
<evidence type="ECO:0000259" key="8">
    <source>
        <dbReference type="Pfam" id="PF02687"/>
    </source>
</evidence>
<keyword evidence="10" id="KW-1185">Reference proteome</keyword>
<evidence type="ECO:0000256" key="7">
    <source>
        <dbReference type="SAM" id="Phobius"/>
    </source>
</evidence>
<comment type="subcellular location">
    <subcellularLocation>
        <location evidence="1">Cell membrane</location>
        <topology evidence="1">Multi-pass membrane protein</topology>
    </subcellularLocation>
</comment>
<keyword evidence="2" id="KW-1003">Cell membrane</keyword>
<dbReference type="GO" id="GO:0022857">
    <property type="term" value="F:transmembrane transporter activity"/>
    <property type="evidence" value="ECO:0007669"/>
    <property type="project" value="TreeGrafter"/>
</dbReference>
<evidence type="ECO:0000313" key="9">
    <source>
        <dbReference type="EMBL" id="PJZ07137.1"/>
    </source>
</evidence>
<dbReference type="PANTHER" id="PTHR30572">
    <property type="entry name" value="MEMBRANE COMPONENT OF TRANSPORTER-RELATED"/>
    <property type="match status" value="1"/>
</dbReference>
<dbReference type="EMBL" id="PIQI01000007">
    <property type="protein sequence ID" value="PJZ07137.1"/>
    <property type="molecule type" value="Genomic_DNA"/>
</dbReference>
<feature type="transmembrane region" description="Helical" evidence="7">
    <location>
        <begin position="21"/>
        <end position="38"/>
    </location>
</feature>
<comment type="caution">
    <text evidence="9">The sequence shown here is derived from an EMBL/GenBank/DDBJ whole genome shotgun (WGS) entry which is preliminary data.</text>
</comment>
<keyword evidence="3 7" id="KW-0812">Transmembrane</keyword>
<accession>A0A2M9WHZ0</accession>
<evidence type="ECO:0000256" key="4">
    <source>
        <dbReference type="ARBA" id="ARBA00022989"/>
    </source>
</evidence>
<name>A0A2M9WHZ0_9GAMM</name>
<dbReference type="Pfam" id="PF02687">
    <property type="entry name" value="FtsX"/>
    <property type="match status" value="1"/>
</dbReference>
<feature type="transmembrane region" description="Helical" evidence="7">
    <location>
        <begin position="319"/>
        <end position="344"/>
    </location>
</feature>
<dbReference type="GO" id="GO:0005886">
    <property type="term" value="C:plasma membrane"/>
    <property type="evidence" value="ECO:0007669"/>
    <property type="project" value="UniProtKB-SubCell"/>
</dbReference>
<feature type="transmembrane region" description="Helical" evidence="7">
    <location>
        <begin position="365"/>
        <end position="393"/>
    </location>
</feature>
<evidence type="ECO:0000313" key="10">
    <source>
        <dbReference type="Proteomes" id="UP000232062"/>
    </source>
</evidence>
<protein>
    <submittedName>
        <fullName evidence="9">ABC transporter permease</fullName>
    </submittedName>
</protein>
<comment type="similarity">
    <text evidence="6">Belongs to the ABC-4 integral membrane protein family.</text>
</comment>
<dbReference type="InterPro" id="IPR050250">
    <property type="entry name" value="Macrolide_Exporter_MacB"/>
</dbReference>
<evidence type="ECO:0000256" key="2">
    <source>
        <dbReference type="ARBA" id="ARBA00022475"/>
    </source>
</evidence>
<evidence type="ECO:0000256" key="6">
    <source>
        <dbReference type="ARBA" id="ARBA00038076"/>
    </source>
</evidence>
<evidence type="ECO:0000256" key="1">
    <source>
        <dbReference type="ARBA" id="ARBA00004651"/>
    </source>
</evidence>
<keyword evidence="4 7" id="KW-1133">Transmembrane helix</keyword>
<feature type="domain" description="ABC3 transporter permease C-terminal" evidence="8">
    <location>
        <begin position="322"/>
        <end position="449"/>
    </location>
</feature>
<dbReference type="PANTHER" id="PTHR30572:SF4">
    <property type="entry name" value="ABC TRANSPORTER PERMEASE YTRF"/>
    <property type="match status" value="1"/>
</dbReference>
<proteinExistence type="inferred from homology"/>
<dbReference type="Proteomes" id="UP000232062">
    <property type="component" value="Unassembled WGS sequence"/>
</dbReference>
<dbReference type="InterPro" id="IPR003838">
    <property type="entry name" value="ABC3_permease_C"/>
</dbReference>
<evidence type="ECO:0000256" key="5">
    <source>
        <dbReference type="ARBA" id="ARBA00023136"/>
    </source>
</evidence>
<sequence>MKLIKFAFNNLLRNKRRTMSTLCAIIIGTVGVAGLGGYNRSIQYSLQTSFVRSAGHLQVQNKDYYKYGSSNPALYSIQDYDNIISKIKSNKKISNLLSVVTPALAMTGLANNNNNNLSRPVLIFGEEAADMERLNSWDGYNLDGHSPLRIMLDKKNISSALLGSELYFLLNNKSATKGNSKSQEDLVPKSLTLLSEEASKHNEIGGKSRLELLVPSAYGAPNVANIEVDGIKSQGSREMDESYVGIHLKKAQQLLFGNEKDPGVTAIMVQLKKSADLEKARSEIISIIGKMKTKEQLSVYDFTQLNPLYNQITHMFKNLFLFFLFLIVCLALFSVGNTMSMTVLERMSEIGTLRAIGFKKKDIQWLFMLEGTLMGLIGLVAGDFMSFILSFIVNCSNLTWQPPGVIEPVPLQIILRGEWRMMTIIDCTMLSATILSSWLPAKRASNTNIIESLRHQ</sequence>
<reference evidence="9 10" key="1">
    <citation type="submission" date="2017-11" db="EMBL/GenBank/DDBJ databases">
        <title>The genome sequence of Pantoea rodasii DSM 26611.</title>
        <authorList>
            <person name="Gao J."/>
            <person name="Mao X."/>
            <person name="Sun J."/>
        </authorList>
    </citation>
    <scope>NUCLEOTIDE SEQUENCE [LARGE SCALE GENOMIC DNA]</scope>
    <source>
        <strain evidence="9 10">DSM 26611</strain>
    </source>
</reference>
<keyword evidence="5 7" id="KW-0472">Membrane</keyword>